<dbReference type="AlphaFoldDB" id="A0A512AZ48"/>
<organism evidence="3 4">
    <name type="scientific">Adhaeribacter aerolatus</name>
    <dbReference type="NCBI Taxonomy" id="670289"/>
    <lineage>
        <taxon>Bacteria</taxon>
        <taxon>Pseudomonadati</taxon>
        <taxon>Bacteroidota</taxon>
        <taxon>Cytophagia</taxon>
        <taxon>Cytophagales</taxon>
        <taxon>Hymenobacteraceae</taxon>
        <taxon>Adhaeribacter</taxon>
    </lineage>
</organism>
<evidence type="ECO:0000313" key="3">
    <source>
        <dbReference type="EMBL" id="GEO04966.1"/>
    </source>
</evidence>
<dbReference type="PANTHER" id="PTHR11236">
    <property type="entry name" value="AMINOBENZOATE/ANTHRANILATE SYNTHASE"/>
    <property type="match status" value="1"/>
</dbReference>
<dbReference type="InterPro" id="IPR006805">
    <property type="entry name" value="Anth_synth_I_N"/>
</dbReference>
<accession>A0A512AZ48</accession>
<dbReference type="PANTHER" id="PTHR11236:SF50">
    <property type="entry name" value="AMINODEOXYCHORISMATE SYNTHASE COMPONENT 1"/>
    <property type="match status" value="1"/>
</dbReference>
<evidence type="ECO:0000313" key="4">
    <source>
        <dbReference type="Proteomes" id="UP000321532"/>
    </source>
</evidence>
<dbReference type="Proteomes" id="UP000321532">
    <property type="component" value="Unassembled WGS sequence"/>
</dbReference>
<comment type="caution">
    <text evidence="3">The sequence shown here is derived from an EMBL/GenBank/DDBJ whole genome shotgun (WGS) entry which is preliminary data.</text>
</comment>
<feature type="domain" description="Anthranilate synthase component I N-terminal" evidence="2">
    <location>
        <begin position="75"/>
        <end position="122"/>
    </location>
</feature>
<gene>
    <name evidence="3" type="primary">pabB</name>
    <name evidence="3" type="ORF">AAE02nite_26300</name>
</gene>
<dbReference type="RefSeq" id="WP_146898228.1">
    <property type="nucleotide sequence ID" value="NZ_BJYS01000019.1"/>
</dbReference>
<protein>
    <submittedName>
        <fullName evidence="3">Para-aminobenzoate synthase</fullName>
    </submittedName>
</protein>
<dbReference type="EMBL" id="BJYS01000019">
    <property type="protein sequence ID" value="GEO04966.1"/>
    <property type="molecule type" value="Genomic_DNA"/>
</dbReference>
<dbReference type="InterPro" id="IPR015890">
    <property type="entry name" value="Chorismate_C"/>
</dbReference>
<reference evidence="3 4" key="1">
    <citation type="submission" date="2019-07" db="EMBL/GenBank/DDBJ databases">
        <title>Whole genome shotgun sequence of Adhaeribacter aerolatus NBRC 106133.</title>
        <authorList>
            <person name="Hosoyama A."/>
            <person name="Uohara A."/>
            <person name="Ohji S."/>
            <person name="Ichikawa N."/>
        </authorList>
    </citation>
    <scope>NUCLEOTIDE SEQUENCE [LARGE SCALE GENOMIC DNA]</scope>
    <source>
        <strain evidence="3 4">NBRC 106133</strain>
    </source>
</reference>
<proteinExistence type="predicted"/>
<dbReference type="SUPFAM" id="SSF56322">
    <property type="entry name" value="ADC synthase"/>
    <property type="match status" value="1"/>
</dbReference>
<feature type="domain" description="Chorismate-utilising enzyme C-terminal" evidence="1">
    <location>
        <begin position="164"/>
        <end position="420"/>
    </location>
</feature>
<evidence type="ECO:0000259" key="1">
    <source>
        <dbReference type="Pfam" id="PF00425"/>
    </source>
</evidence>
<evidence type="ECO:0000259" key="2">
    <source>
        <dbReference type="Pfam" id="PF04715"/>
    </source>
</evidence>
<dbReference type="OrthoDB" id="9803598at2"/>
<dbReference type="GO" id="GO:0046820">
    <property type="term" value="F:4-amino-4-deoxychorismate synthase activity"/>
    <property type="evidence" value="ECO:0007669"/>
    <property type="project" value="TreeGrafter"/>
</dbReference>
<dbReference type="PRINTS" id="PR00095">
    <property type="entry name" value="ANTSNTHASEI"/>
</dbReference>
<dbReference type="GO" id="GO:0000162">
    <property type="term" value="P:L-tryptophan biosynthetic process"/>
    <property type="evidence" value="ECO:0007669"/>
    <property type="project" value="TreeGrafter"/>
</dbReference>
<dbReference type="Pfam" id="PF04715">
    <property type="entry name" value="Anth_synt_I_N"/>
    <property type="match status" value="1"/>
</dbReference>
<dbReference type="Gene3D" id="3.60.120.10">
    <property type="entry name" value="Anthranilate synthase"/>
    <property type="match status" value="1"/>
</dbReference>
<name>A0A512AZ48_9BACT</name>
<dbReference type="InterPro" id="IPR019999">
    <property type="entry name" value="Anth_synth_I-like"/>
</dbReference>
<dbReference type="Pfam" id="PF00425">
    <property type="entry name" value="Chorismate_bind"/>
    <property type="match status" value="1"/>
</dbReference>
<sequence length="431" mass="48915">MYSVYFSFAQLGFTINDFKQKALSWADTYKVVAFYEPNHIPYPYQGFENILAVSNTTEQLIHPYHAFSGLSNALAATEQILCGFLSYDLKNQVEKLKSQNPDYLGFPLVYFFEPEIAFYFDAEGFEVKSRQAADIPQILAAIKSTPTTTFVSETKIEIEHRTSRQQYLHTVKAIQQNILEGDVYELNYCVEFFSPEAIINPAATFWALNQASPTPFAGFFKLYDKYLLCASPERSLKKEGSKLISQPIKGTIRRSPDPKEDARLREQLRTSEKEIAENMMIMDLVRNDLAKSSAIGSVKVEEMFGIYGFQHLYQMITTVTSTIRPGCSVPEAIKNAFPMGSMTGAPKIRAMELIEQYETTRRGLFSGSLGYIKPNGDFDLNVVIRSLQYNASSRYLSYMVGSAITYDSDPEQEYEECLLKAKAILEIFKNK</sequence>
<keyword evidence="4" id="KW-1185">Reference proteome</keyword>
<dbReference type="InterPro" id="IPR005801">
    <property type="entry name" value="ADC_synthase"/>
</dbReference>